<protein>
    <submittedName>
        <fullName evidence="2">Uncharacterized protein</fullName>
    </submittedName>
</protein>
<sequence>MATIHLHMDTPGAFTVAPENQMCLYHLSRHLGAHLEIGVPLVIPLNSNLATKIDGSQQVSAILASEEIAHPTPKVRHAGGQTKGCLTQMGGYRTPESTPQGLLFLSVIPVFLTYFGPWGFRTPIAAC</sequence>
<dbReference type="AlphaFoldDB" id="A0A9P5P434"/>
<reference evidence="2" key="1">
    <citation type="submission" date="2020-11" db="EMBL/GenBank/DDBJ databases">
        <authorList>
            <consortium name="DOE Joint Genome Institute"/>
            <person name="Ahrendt S."/>
            <person name="Riley R."/>
            <person name="Andreopoulos W."/>
            <person name="Labutti K."/>
            <person name="Pangilinan J."/>
            <person name="Ruiz-Duenas F.J."/>
            <person name="Barrasa J.M."/>
            <person name="Sanchez-Garcia M."/>
            <person name="Camarero S."/>
            <person name="Miyauchi S."/>
            <person name="Serrano A."/>
            <person name="Linde D."/>
            <person name="Babiker R."/>
            <person name="Drula E."/>
            <person name="Ayuso-Fernandez I."/>
            <person name="Pacheco R."/>
            <person name="Padilla G."/>
            <person name="Ferreira P."/>
            <person name="Barriuso J."/>
            <person name="Kellner H."/>
            <person name="Castanera R."/>
            <person name="Alfaro M."/>
            <person name="Ramirez L."/>
            <person name="Pisabarro A.G."/>
            <person name="Kuo A."/>
            <person name="Tritt A."/>
            <person name="Lipzen A."/>
            <person name="He G."/>
            <person name="Yan M."/>
            <person name="Ng V."/>
            <person name="Cullen D."/>
            <person name="Martin F."/>
            <person name="Rosso M.-N."/>
            <person name="Henrissat B."/>
            <person name="Hibbett D."/>
            <person name="Martinez A.T."/>
            <person name="Grigoriev I.V."/>
        </authorList>
    </citation>
    <scope>NUCLEOTIDE SEQUENCE</scope>
    <source>
        <strain evidence="2">AH 40177</strain>
    </source>
</reference>
<organism evidence="2 3">
    <name type="scientific">Rhodocollybia butyracea</name>
    <dbReference type="NCBI Taxonomy" id="206335"/>
    <lineage>
        <taxon>Eukaryota</taxon>
        <taxon>Fungi</taxon>
        <taxon>Dikarya</taxon>
        <taxon>Basidiomycota</taxon>
        <taxon>Agaricomycotina</taxon>
        <taxon>Agaricomycetes</taxon>
        <taxon>Agaricomycetidae</taxon>
        <taxon>Agaricales</taxon>
        <taxon>Marasmiineae</taxon>
        <taxon>Omphalotaceae</taxon>
        <taxon>Rhodocollybia</taxon>
    </lineage>
</organism>
<keyword evidence="1" id="KW-1133">Transmembrane helix</keyword>
<feature type="transmembrane region" description="Helical" evidence="1">
    <location>
        <begin position="102"/>
        <end position="120"/>
    </location>
</feature>
<comment type="caution">
    <text evidence="2">The sequence shown here is derived from an EMBL/GenBank/DDBJ whole genome shotgun (WGS) entry which is preliminary data.</text>
</comment>
<accession>A0A9P5P434</accession>
<keyword evidence="3" id="KW-1185">Reference proteome</keyword>
<keyword evidence="1" id="KW-0472">Membrane</keyword>
<evidence type="ECO:0000313" key="2">
    <source>
        <dbReference type="EMBL" id="KAF9017937.1"/>
    </source>
</evidence>
<name>A0A9P5P434_9AGAR</name>
<evidence type="ECO:0000313" key="3">
    <source>
        <dbReference type="Proteomes" id="UP000772434"/>
    </source>
</evidence>
<keyword evidence="1" id="KW-0812">Transmembrane</keyword>
<proteinExistence type="predicted"/>
<dbReference type="Proteomes" id="UP000772434">
    <property type="component" value="Unassembled WGS sequence"/>
</dbReference>
<evidence type="ECO:0000256" key="1">
    <source>
        <dbReference type="SAM" id="Phobius"/>
    </source>
</evidence>
<dbReference type="EMBL" id="JADNRY010001322">
    <property type="protein sequence ID" value="KAF9017937.1"/>
    <property type="molecule type" value="Genomic_DNA"/>
</dbReference>
<gene>
    <name evidence="2" type="ORF">BDP27DRAFT_1378512</name>
</gene>